<dbReference type="GO" id="GO:0070095">
    <property type="term" value="F:fructose-6-phosphate binding"/>
    <property type="evidence" value="ECO:0007669"/>
    <property type="project" value="TreeGrafter"/>
</dbReference>
<name>A0AAW9QX36_9CHRO</name>
<keyword evidence="7" id="KW-0460">Magnesium</keyword>
<accession>A0AAW9QX36</accession>
<dbReference type="GO" id="GO:0048029">
    <property type="term" value="F:monosaccharide binding"/>
    <property type="evidence" value="ECO:0007669"/>
    <property type="project" value="TreeGrafter"/>
</dbReference>
<dbReference type="InterPro" id="IPR000023">
    <property type="entry name" value="Phosphofructokinase_dom"/>
</dbReference>
<evidence type="ECO:0000313" key="12">
    <source>
        <dbReference type="Proteomes" id="UP001328733"/>
    </source>
</evidence>
<evidence type="ECO:0000313" key="11">
    <source>
        <dbReference type="EMBL" id="MEG3438051.1"/>
    </source>
</evidence>
<keyword evidence="6" id="KW-0418">Kinase</keyword>
<evidence type="ECO:0000256" key="3">
    <source>
        <dbReference type="ARBA" id="ARBA00022490"/>
    </source>
</evidence>
<dbReference type="PRINTS" id="PR00476">
    <property type="entry name" value="PHFRCTKINASE"/>
</dbReference>
<dbReference type="Gene3D" id="3.40.50.450">
    <property type="match status" value="1"/>
</dbReference>
<comment type="pathway">
    <text evidence="2">Carbohydrate degradation; glycolysis; D-glyceraldehyde 3-phosphate and glycerone phosphate from D-glucose: step 3/4.</text>
</comment>
<evidence type="ECO:0000256" key="8">
    <source>
        <dbReference type="ARBA" id="ARBA00023152"/>
    </source>
</evidence>
<keyword evidence="5" id="KW-0479">Metal-binding</keyword>
<proteinExistence type="inferred from homology"/>
<dbReference type="SUPFAM" id="SSF53784">
    <property type="entry name" value="Phosphofructokinase"/>
    <property type="match status" value="1"/>
</dbReference>
<keyword evidence="8" id="KW-0324">Glycolysis</keyword>
<comment type="caution">
    <text evidence="11">The sequence shown here is derived from an EMBL/GenBank/DDBJ whole genome shotgun (WGS) entry which is preliminary data.</text>
</comment>
<protein>
    <submittedName>
        <fullName evidence="11">ATP-dependent 6-phosphofructokinase</fullName>
        <ecNumber evidence="11">2.7.1.11</ecNumber>
    </submittedName>
</protein>
<feature type="domain" description="Phosphofructokinase" evidence="10">
    <location>
        <begin position="14"/>
        <end position="331"/>
    </location>
</feature>
<dbReference type="AlphaFoldDB" id="A0AAW9QX36"/>
<reference evidence="11 12" key="1">
    <citation type="submission" date="2024-01" db="EMBL/GenBank/DDBJ databases">
        <title>Genomic insights into the taxonomy and metabolism of the cyanobacterium Pannus brasiliensis CCIBt3594.</title>
        <authorList>
            <person name="Machado M."/>
            <person name="Botero N.B."/>
            <person name="Andreote A.P.D."/>
            <person name="Feitosa A.M.T."/>
            <person name="Popin R."/>
            <person name="Sivonen K."/>
            <person name="Fiore M.F."/>
        </authorList>
    </citation>
    <scope>NUCLEOTIDE SEQUENCE [LARGE SCALE GENOMIC DNA]</scope>
    <source>
        <strain evidence="11 12">CCIBt3594</strain>
    </source>
</reference>
<dbReference type="GO" id="GO:0061621">
    <property type="term" value="P:canonical glycolysis"/>
    <property type="evidence" value="ECO:0007669"/>
    <property type="project" value="TreeGrafter"/>
</dbReference>
<dbReference type="EC" id="2.7.1.11" evidence="11"/>
<comment type="similarity">
    <text evidence="9">Belongs to the phosphofructokinase type A (PFKA) family.</text>
</comment>
<evidence type="ECO:0000256" key="4">
    <source>
        <dbReference type="ARBA" id="ARBA00022679"/>
    </source>
</evidence>
<dbReference type="GO" id="GO:0003872">
    <property type="term" value="F:6-phosphofructokinase activity"/>
    <property type="evidence" value="ECO:0007669"/>
    <property type="project" value="UniProtKB-EC"/>
</dbReference>
<dbReference type="RefSeq" id="WP_332865534.1">
    <property type="nucleotide sequence ID" value="NZ_JBAFSM010000023.1"/>
</dbReference>
<evidence type="ECO:0000256" key="9">
    <source>
        <dbReference type="ARBA" id="ARBA00038478"/>
    </source>
</evidence>
<dbReference type="GO" id="GO:0016208">
    <property type="term" value="F:AMP binding"/>
    <property type="evidence" value="ECO:0007669"/>
    <property type="project" value="TreeGrafter"/>
</dbReference>
<dbReference type="GO" id="GO:0042802">
    <property type="term" value="F:identical protein binding"/>
    <property type="evidence" value="ECO:0007669"/>
    <property type="project" value="TreeGrafter"/>
</dbReference>
<dbReference type="Pfam" id="PF00365">
    <property type="entry name" value="PFK"/>
    <property type="match status" value="1"/>
</dbReference>
<dbReference type="GO" id="GO:0005524">
    <property type="term" value="F:ATP binding"/>
    <property type="evidence" value="ECO:0007669"/>
    <property type="project" value="TreeGrafter"/>
</dbReference>
<evidence type="ECO:0000256" key="7">
    <source>
        <dbReference type="ARBA" id="ARBA00022842"/>
    </source>
</evidence>
<dbReference type="InterPro" id="IPR022953">
    <property type="entry name" value="ATP_PFK"/>
</dbReference>
<evidence type="ECO:0000256" key="2">
    <source>
        <dbReference type="ARBA" id="ARBA00004679"/>
    </source>
</evidence>
<dbReference type="InterPro" id="IPR035966">
    <property type="entry name" value="PKF_sf"/>
</dbReference>
<sequence>MSITTNQQSAPTKKIGILTSGGDCPGLNAVIRSVVKASTLKGWDVYGIPYGTDGFIGIAEGKYHPEDLLLARHGYNLPGILKGIDVLQFLSGSVLGSLSKGHPEDSEIASKILKGYEILGLDALIVVGGDGSIDIIYELAIRGNWKMIAIPKTIDNDVPYTELAVGFTTAVEIVTQALYDLSFTAASHERVMIVQVMGRDAGHLALHAGIAGGADAIFVPELTPHLTPEILEGCCRQLARLRAEGRNFALIVVSEGVKNLEGNKEKYIADYLEKVIVEKMHVLCDADPAFCDLKAVDVRAMSLGHLQRSRPPLAMDRLLATVYGIKAVELIEREKFDRVVVWRGGKVRGLPLKPIIKIIQQCHHENRCAYPVEADSFMVKTARSLGIYLGESEISEGSIDPESLAILV</sequence>
<keyword evidence="12" id="KW-1185">Reference proteome</keyword>
<evidence type="ECO:0000256" key="5">
    <source>
        <dbReference type="ARBA" id="ARBA00022723"/>
    </source>
</evidence>
<dbReference type="Gene3D" id="3.40.50.460">
    <property type="entry name" value="Phosphofructokinase domain"/>
    <property type="match status" value="1"/>
</dbReference>
<organism evidence="11 12">
    <name type="scientific">Pannus brasiliensis CCIBt3594</name>
    <dbReference type="NCBI Taxonomy" id="1427578"/>
    <lineage>
        <taxon>Bacteria</taxon>
        <taxon>Bacillati</taxon>
        <taxon>Cyanobacteriota</taxon>
        <taxon>Cyanophyceae</taxon>
        <taxon>Oscillatoriophycideae</taxon>
        <taxon>Chroococcales</taxon>
        <taxon>Microcystaceae</taxon>
        <taxon>Pannus</taxon>
    </lineage>
</organism>
<evidence type="ECO:0000256" key="1">
    <source>
        <dbReference type="ARBA" id="ARBA00001946"/>
    </source>
</evidence>
<evidence type="ECO:0000256" key="6">
    <source>
        <dbReference type="ARBA" id="ARBA00022777"/>
    </source>
</evidence>
<dbReference type="GO" id="GO:0046872">
    <property type="term" value="F:metal ion binding"/>
    <property type="evidence" value="ECO:0007669"/>
    <property type="project" value="UniProtKB-KW"/>
</dbReference>
<evidence type="ECO:0000259" key="10">
    <source>
        <dbReference type="Pfam" id="PF00365"/>
    </source>
</evidence>
<dbReference type="PANTHER" id="PTHR13697">
    <property type="entry name" value="PHOSPHOFRUCTOKINASE"/>
    <property type="match status" value="1"/>
</dbReference>
<dbReference type="GO" id="GO:0005945">
    <property type="term" value="C:6-phosphofructokinase complex"/>
    <property type="evidence" value="ECO:0007669"/>
    <property type="project" value="TreeGrafter"/>
</dbReference>
<keyword evidence="4 11" id="KW-0808">Transferase</keyword>
<dbReference type="Proteomes" id="UP001328733">
    <property type="component" value="Unassembled WGS sequence"/>
</dbReference>
<dbReference type="EMBL" id="JBAFSM010000023">
    <property type="protein sequence ID" value="MEG3438051.1"/>
    <property type="molecule type" value="Genomic_DNA"/>
</dbReference>
<keyword evidence="3" id="KW-0963">Cytoplasm</keyword>
<dbReference type="GO" id="GO:0030388">
    <property type="term" value="P:fructose 1,6-bisphosphate metabolic process"/>
    <property type="evidence" value="ECO:0007669"/>
    <property type="project" value="TreeGrafter"/>
</dbReference>
<dbReference type="GO" id="GO:0006002">
    <property type="term" value="P:fructose 6-phosphate metabolic process"/>
    <property type="evidence" value="ECO:0007669"/>
    <property type="project" value="InterPro"/>
</dbReference>
<comment type="cofactor">
    <cofactor evidence="1">
        <name>Mg(2+)</name>
        <dbReference type="ChEBI" id="CHEBI:18420"/>
    </cofactor>
</comment>
<dbReference type="PANTHER" id="PTHR13697:SF52">
    <property type="entry name" value="ATP-DEPENDENT 6-PHOSPHOFRUCTOKINASE 3"/>
    <property type="match status" value="1"/>
</dbReference>
<gene>
    <name evidence="11" type="ORF">V0288_13065</name>
</gene>
<dbReference type="NCBIfam" id="NF002872">
    <property type="entry name" value="PRK03202.1"/>
    <property type="match status" value="1"/>
</dbReference>